<evidence type="ECO:0000313" key="1">
    <source>
        <dbReference type="EMBL" id="EJX02480.1"/>
    </source>
</evidence>
<dbReference type="EMBL" id="AMCI01002531">
    <property type="protein sequence ID" value="EJX02480.1"/>
    <property type="molecule type" value="Genomic_DNA"/>
</dbReference>
<name>J9GQX6_9ZZZZ</name>
<proteinExistence type="predicted"/>
<reference evidence="1" key="1">
    <citation type="journal article" date="2012" name="PLoS ONE">
        <title>Gene sets for utilization of primary and secondary nutrition supplies in the distal gut of endangered iberian lynx.</title>
        <authorList>
            <person name="Alcaide M."/>
            <person name="Messina E."/>
            <person name="Richter M."/>
            <person name="Bargiela R."/>
            <person name="Peplies J."/>
            <person name="Huws S.A."/>
            <person name="Newbold C.J."/>
            <person name="Golyshin P.N."/>
            <person name="Simon M.A."/>
            <person name="Lopez G."/>
            <person name="Yakimov M.M."/>
            <person name="Ferrer M."/>
        </authorList>
    </citation>
    <scope>NUCLEOTIDE SEQUENCE</scope>
</reference>
<accession>J9GQX6</accession>
<sequence>MKVGDILLKSGSFVKPNDITPKQKENAVGVVAYLFPDGRVNQSLKAKLGREPQGLVLALKNAANNNPVQWADDGIATLGKDFQKGSLSEDYASNQDGFILTEEAKRLLSSNSHLTAFQTAINFNQCVAAPAATTDWYLPSIGDWIDMLSDTGLGKIAKDSIDCVKNHTSGKKRLYVQDEVVATLNAALNKVGGNYVDLFSTTTGSTNEKRKIVGDCFWTSSEKYLKNTPDQCAFSLHFSDQDLSFHYHTKTESIHYKVRCVLAF</sequence>
<organism evidence="1">
    <name type="scientific">gut metagenome</name>
    <dbReference type="NCBI Taxonomy" id="749906"/>
    <lineage>
        <taxon>unclassified sequences</taxon>
        <taxon>metagenomes</taxon>
        <taxon>organismal metagenomes</taxon>
    </lineage>
</organism>
<protein>
    <submittedName>
        <fullName evidence="1">Uncharacterized protein</fullName>
    </submittedName>
</protein>
<dbReference type="AlphaFoldDB" id="J9GQX6"/>
<gene>
    <name evidence="1" type="ORF">EVA_09415</name>
</gene>
<comment type="caution">
    <text evidence="1">The sequence shown here is derived from an EMBL/GenBank/DDBJ whole genome shotgun (WGS) entry which is preliminary data.</text>
</comment>